<organism evidence="2">
    <name type="scientific">uncultured organism</name>
    <dbReference type="NCBI Taxonomy" id="155900"/>
    <lineage>
        <taxon>unclassified sequences</taxon>
        <taxon>environmental samples</taxon>
    </lineage>
</organism>
<dbReference type="Pfam" id="PF13439">
    <property type="entry name" value="Glyco_transf_4"/>
    <property type="match status" value="1"/>
</dbReference>
<evidence type="ECO:0000313" key="2">
    <source>
        <dbReference type="EMBL" id="UHA56934.1"/>
    </source>
</evidence>
<dbReference type="PANTHER" id="PTHR45947:SF3">
    <property type="entry name" value="SULFOQUINOVOSYL TRANSFERASE SQD2"/>
    <property type="match status" value="1"/>
</dbReference>
<dbReference type="AlphaFoldDB" id="A0A8K1X8I1"/>
<feature type="domain" description="Glycosyltransferase subfamily 4-like N-terminal" evidence="1">
    <location>
        <begin position="20"/>
        <end position="175"/>
    </location>
</feature>
<dbReference type="Pfam" id="PF13692">
    <property type="entry name" value="Glyco_trans_1_4"/>
    <property type="match status" value="1"/>
</dbReference>
<dbReference type="PANTHER" id="PTHR45947">
    <property type="entry name" value="SULFOQUINOVOSYL TRANSFERASE SQD2"/>
    <property type="match status" value="1"/>
</dbReference>
<accession>A0A8K1X8I1</accession>
<sequence>MMTEQTKRISILHTESSTGWGGQEIRILTEAAGMIARGHKVVLVTPPEAQIAPAALKRGIPTVTLPIGRKNFKGFMAMRQYLKQHGREFDVINTHSSTDSWLVAANCATLCGMPPLVRTRHVSSPVNTKASTRWLYQTATTHVVTTGEVLRSTLNQVNGYDLNRMTSVRTGIDLNHYKPLDKTAMRSKLNVADKPTIGILATLRDWKGHDDLIDAFASIKDEFPEWQILVIGDGPRRPDIRKRCQDLNVTDRIHLVGNQDNVPEWLSCLDLFVLPSFGDEGVPQGLMQAMACGVPAISTPIGAIGEALQHALTGLMTPPRDVPRLARNLKILMQDAAMRAEYGRASLKYASENFGIDIMLDRMEQAFRQAIAEPSGK</sequence>
<proteinExistence type="predicted"/>
<dbReference type="CDD" id="cd03801">
    <property type="entry name" value="GT4_PimA-like"/>
    <property type="match status" value="1"/>
</dbReference>
<dbReference type="InterPro" id="IPR050194">
    <property type="entry name" value="Glycosyltransferase_grp1"/>
</dbReference>
<protein>
    <submittedName>
        <fullName evidence="2">Glycosyltransferase</fullName>
    </submittedName>
</protein>
<dbReference type="InterPro" id="IPR028098">
    <property type="entry name" value="Glyco_trans_4-like_N"/>
</dbReference>
<dbReference type="Gene3D" id="3.40.50.2000">
    <property type="entry name" value="Glycogen Phosphorylase B"/>
    <property type="match status" value="2"/>
</dbReference>
<dbReference type="GO" id="GO:0016757">
    <property type="term" value="F:glycosyltransferase activity"/>
    <property type="evidence" value="ECO:0007669"/>
    <property type="project" value="TreeGrafter"/>
</dbReference>
<dbReference type="SUPFAM" id="SSF53756">
    <property type="entry name" value="UDP-Glycosyltransferase/glycogen phosphorylase"/>
    <property type="match status" value="1"/>
</dbReference>
<evidence type="ECO:0000259" key="1">
    <source>
        <dbReference type="Pfam" id="PF13439"/>
    </source>
</evidence>
<name>A0A8K1X8I1_9ZZZZ</name>
<reference evidence="2" key="1">
    <citation type="submission" date="2020-08" db="EMBL/GenBank/DDBJ databases">
        <authorList>
            <person name="Sharma R."/>
            <person name="Nain S."/>
        </authorList>
    </citation>
    <scope>NUCLEOTIDE SEQUENCE</scope>
</reference>
<dbReference type="EMBL" id="MT946366">
    <property type="protein sequence ID" value="UHA56934.1"/>
    <property type="molecule type" value="Genomic_DNA"/>
</dbReference>